<keyword evidence="3" id="KW-1185">Reference proteome</keyword>
<organism evidence="2 3">
    <name type="scientific">Hominifimenecus microfluidus</name>
    <dbReference type="NCBI Taxonomy" id="2885348"/>
    <lineage>
        <taxon>Bacteria</taxon>
        <taxon>Bacillati</taxon>
        <taxon>Bacillota</taxon>
        <taxon>Clostridia</taxon>
        <taxon>Lachnospirales</taxon>
        <taxon>Lachnospiraceae</taxon>
        <taxon>Hominifimenecus</taxon>
    </lineage>
</organism>
<evidence type="ECO:0000313" key="2">
    <source>
        <dbReference type="EMBL" id="MCC2232267.1"/>
    </source>
</evidence>
<dbReference type="AlphaFoldDB" id="A0AAE3JGW0"/>
<feature type="region of interest" description="Disordered" evidence="1">
    <location>
        <begin position="91"/>
        <end position="133"/>
    </location>
</feature>
<dbReference type="EMBL" id="JAJEQR010000057">
    <property type="protein sequence ID" value="MCC2232267.1"/>
    <property type="molecule type" value="Genomic_DNA"/>
</dbReference>
<evidence type="ECO:0000313" key="3">
    <source>
        <dbReference type="Proteomes" id="UP001198182"/>
    </source>
</evidence>
<protein>
    <submittedName>
        <fullName evidence="2">Uncharacterized protein</fullName>
    </submittedName>
</protein>
<feature type="non-terminal residue" evidence="2">
    <location>
        <position position="1"/>
    </location>
</feature>
<reference evidence="2" key="1">
    <citation type="submission" date="2021-10" db="EMBL/GenBank/DDBJ databases">
        <title>Anaerobic single-cell dispensing facilitates the cultivation of human gut bacteria.</title>
        <authorList>
            <person name="Afrizal A."/>
        </authorList>
    </citation>
    <scope>NUCLEOTIDE SEQUENCE</scope>
    <source>
        <strain evidence="2">CLA-AA-H215</strain>
    </source>
</reference>
<name>A0AAE3JGW0_9FIRM</name>
<feature type="compositionally biased region" description="Basic residues" evidence="1">
    <location>
        <begin position="97"/>
        <end position="106"/>
    </location>
</feature>
<gene>
    <name evidence="2" type="ORF">LKD81_14920</name>
</gene>
<accession>A0AAE3JGW0</accession>
<dbReference type="Proteomes" id="UP001198182">
    <property type="component" value="Unassembled WGS sequence"/>
</dbReference>
<sequence length="133" mass="14890">AQLAPGDFKAHVTALHDGMILAEAQRIVAGLKDLSAPNSPNKTHFMVELSPYFVQIASSKDTDRLFSMLPYKSLCFTGMKDRHGLYAVIGKDENRDKKVRRPRASIRRQLSETKQAQAPKKAPARTKKNELEV</sequence>
<evidence type="ECO:0000256" key="1">
    <source>
        <dbReference type="SAM" id="MobiDB-lite"/>
    </source>
</evidence>
<proteinExistence type="predicted"/>
<comment type="caution">
    <text evidence="2">The sequence shown here is derived from an EMBL/GenBank/DDBJ whole genome shotgun (WGS) entry which is preliminary data.</text>
</comment>